<evidence type="ECO:0000313" key="2">
    <source>
        <dbReference type="WBParaSite" id="BXY_0855000.1"/>
    </source>
</evidence>
<evidence type="ECO:0000313" key="1">
    <source>
        <dbReference type="Proteomes" id="UP000095284"/>
    </source>
</evidence>
<organism evidence="1 2">
    <name type="scientific">Bursaphelenchus xylophilus</name>
    <name type="common">Pinewood nematode worm</name>
    <name type="synonym">Aphelenchoides xylophilus</name>
    <dbReference type="NCBI Taxonomy" id="6326"/>
    <lineage>
        <taxon>Eukaryota</taxon>
        <taxon>Metazoa</taxon>
        <taxon>Ecdysozoa</taxon>
        <taxon>Nematoda</taxon>
        <taxon>Chromadorea</taxon>
        <taxon>Rhabditida</taxon>
        <taxon>Tylenchina</taxon>
        <taxon>Tylenchomorpha</taxon>
        <taxon>Aphelenchoidea</taxon>
        <taxon>Aphelenchoididae</taxon>
        <taxon>Bursaphelenchus</taxon>
    </lineage>
</organism>
<dbReference type="AlphaFoldDB" id="A0A1I7S6B3"/>
<name>A0A1I7S6B3_BURXY</name>
<proteinExistence type="predicted"/>
<protein>
    <submittedName>
        <fullName evidence="2">Uncharacterized protein</fullName>
    </submittedName>
</protein>
<sequence length="84" mass="9717">MKMDFQAVFRRFGYNFAPFLRRQIFCRLAGRAGIESFFTLAKNAYLFSSAYFKIFFSVSVEPTKAKSPGTISIQNLQYTMTTDE</sequence>
<reference evidence="2" key="1">
    <citation type="submission" date="2016-11" db="UniProtKB">
        <authorList>
            <consortium name="WormBaseParasite"/>
        </authorList>
    </citation>
    <scope>IDENTIFICATION</scope>
</reference>
<dbReference type="Proteomes" id="UP000095284">
    <property type="component" value="Unplaced"/>
</dbReference>
<accession>A0A1I7S6B3</accession>
<dbReference type="WBParaSite" id="BXY_0855000.1">
    <property type="protein sequence ID" value="BXY_0855000.1"/>
    <property type="gene ID" value="BXY_0855000"/>
</dbReference>